<proteinExistence type="inferred from homology"/>
<dbReference type="PANTHER" id="PTHR46332:SF5">
    <property type="entry name" value="ASPARTATE BETA-HYDROXYLASE DOMAIN CONTAINING 2"/>
    <property type="match status" value="1"/>
</dbReference>
<evidence type="ECO:0000313" key="5">
    <source>
        <dbReference type="EMBL" id="TNV81104.1"/>
    </source>
</evidence>
<dbReference type="SUPFAM" id="SSF51197">
    <property type="entry name" value="Clavaminate synthase-like"/>
    <property type="match status" value="1"/>
</dbReference>
<keyword evidence="3" id="KW-0560">Oxidoreductase</keyword>
<dbReference type="InterPro" id="IPR051821">
    <property type="entry name" value="Asp/Asn_beta-hydroxylase"/>
</dbReference>
<comment type="similarity">
    <text evidence="1">Belongs to the aspartyl/asparaginyl beta-hydroxylase family.</text>
</comment>
<dbReference type="PANTHER" id="PTHR46332">
    <property type="entry name" value="ASPARTATE BETA-HYDROXYLASE DOMAIN-CONTAINING PROTEIN 2"/>
    <property type="match status" value="1"/>
</dbReference>
<dbReference type="Proteomes" id="UP000785679">
    <property type="component" value="Unassembled WGS sequence"/>
</dbReference>
<dbReference type="Gene3D" id="2.60.120.330">
    <property type="entry name" value="B-lactam Antibiotic, Isopenicillin N Synthase, Chain"/>
    <property type="match status" value="1"/>
</dbReference>
<protein>
    <recommendedName>
        <fullName evidence="4">Aspartyl/asparaginy/proline hydroxylase domain-containing protein</fullName>
    </recommendedName>
</protein>
<evidence type="ECO:0000256" key="3">
    <source>
        <dbReference type="ARBA" id="ARBA00023002"/>
    </source>
</evidence>
<keyword evidence="2" id="KW-0223">Dioxygenase</keyword>
<evidence type="ECO:0000259" key="4">
    <source>
        <dbReference type="Pfam" id="PF05118"/>
    </source>
</evidence>
<keyword evidence="6" id="KW-1185">Reference proteome</keyword>
<reference evidence="5" key="1">
    <citation type="submission" date="2019-06" db="EMBL/GenBank/DDBJ databases">
        <authorList>
            <person name="Zheng W."/>
        </authorList>
    </citation>
    <scope>NUCLEOTIDE SEQUENCE</scope>
    <source>
        <strain evidence="5">QDHG01</strain>
    </source>
</reference>
<dbReference type="GO" id="GO:0051213">
    <property type="term" value="F:dioxygenase activity"/>
    <property type="evidence" value="ECO:0007669"/>
    <property type="project" value="UniProtKB-KW"/>
</dbReference>
<comment type="caution">
    <text evidence="5">The sequence shown here is derived from an EMBL/GenBank/DDBJ whole genome shotgun (WGS) entry which is preliminary data.</text>
</comment>
<name>A0A8J8NUS8_HALGN</name>
<dbReference type="Pfam" id="PF05118">
    <property type="entry name" value="Asp_Arg_Hydrox"/>
    <property type="match status" value="1"/>
</dbReference>
<evidence type="ECO:0000256" key="1">
    <source>
        <dbReference type="ARBA" id="ARBA00007730"/>
    </source>
</evidence>
<evidence type="ECO:0000313" key="6">
    <source>
        <dbReference type="Proteomes" id="UP000785679"/>
    </source>
</evidence>
<dbReference type="AlphaFoldDB" id="A0A8J8NUS8"/>
<dbReference type="InterPro" id="IPR027443">
    <property type="entry name" value="IPNS-like_sf"/>
</dbReference>
<evidence type="ECO:0000256" key="2">
    <source>
        <dbReference type="ARBA" id="ARBA00022964"/>
    </source>
</evidence>
<accession>A0A8J8NUS8</accession>
<dbReference type="OrthoDB" id="438431at2759"/>
<gene>
    <name evidence="5" type="ORF">FGO68_gene5522</name>
</gene>
<sequence length="186" mass="21690">MSASYEAKIFAGKICKTTAKPRPYPSLFYFPGITSKPWHNPLDFNFTKYLTSKHEEIKKEYQIFNELRSLGEAPMIDVPFSSSYLSIMKPITSLDKHFGPCNIRLRCHLPILLPESSEACFIRVGGEIKFWKEGELLIFDDTYEHESCNLSDIHDRVVMVFDIWHPELMPQERDAMTHMFNQPKHT</sequence>
<dbReference type="EMBL" id="RRYP01006575">
    <property type="protein sequence ID" value="TNV81104.1"/>
    <property type="molecule type" value="Genomic_DNA"/>
</dbReference>
<organism evidence="5 6">
    <name type="scientific">Halteria grandinella</name>
    <dbReference type="NCBI Taxonomy" id="5974"/>
    <lineage>
        <taxon>Eukaryota</taxon>
        <taxon>Sar</taxon>
        <taxon>Alveolata</taxon>
        <taxon>Ciliophora</taxon>
        <taxon>Intramacronucleata</taxon>
        <taxon>Spirotrichea</taxon>
        <taxon>Stichotrichia</taxon>
        <taxon>Sporadotrichida</taxon>
        <taxon>Halteriidae</taxon>
        <taxon>Halteria</taxon>
    </lineage>
</organism>
<feature type="domain" description="Aspartyl/asparaginy/proline hydroxylase" evidence="4">
    <location>
        <begin position="49"/>
        <end position="166"/>
    </location>
</feature>
<dbReference type="InterPro" id="IPR007803">
    <property type="entry name" value="Asp/Arg/Pro-Hydrxlase"/>
</dbReference>
<dbReference type="GO" id="GO:0016020">
    <property type="term" value="C:membrane"/>
    <property type="evidence" value="ECO:0007669"/>
    <property type="project" value="TreeGrafter"/>
</dbReference>